<sequence>MFYQTLLLTCFIIFSVIDASDLTVDEIRGNEVKDIFDGCFEPSICQWVWTLFYTTLDVKIHVSENGSTDEITFGK</sequence>
<name>A0AC34F5U5_9BILA</name>
<evidence type="ECO:0000313" key="1">
    <source>
        <dbReference type="Proteomes" id="UP000887579"/>
    </source>
</evidence>
<reference evidence="2" key="1">
    <citation type="submission" date="2022-11" db="UniProtKB">
        <authorList>
            <consortium name="WormBaseParasite"/>
        </authorList>
    </citation>
    <scope>IDENTIFICATION</scope>
</reference>
<organism evidence="1 2">
    <name type="scientific">Panagrolaimus sp. ES5</name>
    <dbReference type="NCBI Taxonomy" id="591445"/>
    <lineage>
        <taxon>Eukaryota</taxon>
        <taxon>Metazoa</taxon>
        <taxon>Ecdysozoa</taxon>
        <taxon>Nematoda</taxon>
        <taxon>Chromadorea</taxon>
        <taxon>Rhabditida</taxon>
        <taxon>Tylenchina</taxon>
        <taxon>Panagrolaimomorpha</taxon>
        <taxon>Panagrolaimoidea</taxon>
        <taxon>Panagrolaimidae</taxon>
        <taxon>Panagrolaimus</taxon>
    </lineage>
</organism>
<dbReference type="WBParaSite" id="ES5_v2.g12447.t1">
    <property type="protein sequence ID" value="ES5_v2.g12447.t1"/>
    <property type="gene ID" value="ES5_v2.g12447"/>
</dbReference>
<protein>
    <submittedName>
        <fullName evidence="2">Uncharacterized protein</fullName>
    </submittedName>
</protein>
<proteinExistence type="predicted"/>
<evidence type="ECO:0000313" key="2">
    <source>
        <dbReference type="WBParaSite" id="ES5_v2.g12447.t1"/>
    </source>
</evidence>
<accession>A0AC34F5U5</accession>
<dbReference type="Proteomes" id="UP000887579">
    <property type="component" value="Unplaced"/>
</dbReference>